<organism evidence="2 3">
    <name type="scientific">Salipiger mangrovisoli</name>
    <dbReference type="NCBI Taxonomy" id="2865933"/>
    <lineage>
        <taxon>Bacteria</taxon>
        <taxon>Pseudomonadati</taxon>
        <taxon>Pseudomonadota</taxon>
        <taxon>Alphaproteobacteria</taxon>
        <taxon>Rhodobacterales</taxon>
        <taxon>Roseobacteraceae</taxon>
        <taxon>Salipiger</taxon>
    </lineage>
</organism>
<evidence type="ECO:0000256" key="1">
    <source>
        <dbReference type="SAM" id="Phobius"/>
    </source>
</evidence>
<comment type="caution">
    <text evidence="2">The sequence shown here is derived from an EMBL/GenBank/DDBJ whole genome shotgun (WGS) entry which is preliminary data.</text>
</comment>
<evidence type="ECO:0000313" key="3">
    <source>
        <dbReference type="Proteomes" id="UP000607796"/>
    </source>
</evidence>
<reference evidence="2 3" key="1">
    <citation type="journal article" date="2021" name="Int. J. Syst. Evol. Microbiol.">
        <title>Salipiger mangrovisoli sp. nov., isolated from mangrove soil and the proposal for the reclassification of Paraphaeobacter pallidus as Salipiger pallidus comb. nov.</title>
        <authorList>
            <person name="Du J."/>
            <person name="Liu Y."/>
            <person name="Pei T."/>
            <person name="Deng M.R."/>
            <person name="Zhu H."/>
        </authorList>
    </citation>
    <scope>NUCLEOTIDE SEQUENCE [LARGE SCALE GENOMIC DNA]</scope>
    <source>
        <strain evidence="2 3">6D45A</strain>
    </source>
</reference>
<feature type="transmembrane region" description="Helical" evidence="1">
    <location>
        <begin position="18"/>
        <end position="37"/>
    </location>
</feature>
<name>A0ABR9X5G5_9RHOB</name>
<gene>
    <name evidence="2" type="ORF">IQ782_17660</name>
</gene>
<dbReference type="Proteomes" id="UP000607796">
    <property type="component" value="Unassembled WGS sequence"/>
</dbReference>
<feature type="transmembrane region" description="Helical" evidence="1">
    <location>
        <begin position="43"/>
        <end position="64"/>
    </location>
</feature>
<dbReference type="RefSeq" id="WP_194135984.1">
    <property type="nucleotide sequence ID" value="NZ_JADFFK010000013.1"/>
</dbReference>
<accession>A0ABR9X5G5</accession>
<keyword evidence="1" id="KW-0812">Transmembrane</keyword>
<dbReference type="EMBL" id="JADFFK010000013">
    <property type="protein sequence ID" value="MBE9638687.1"/>
    <property type="molecule type" value="Genomic_DNA"/>
</dbReference>
<keyword evidence="3" id="KW-1185">Reference proteome</keyword>
<sequence>MPDKDTDTTDITPRAGSGFAVAALFGTTGLGVAAVLWGAGAALWLVLAAYLLVPAAMLAGLYYATGPAPRAAVQPARRLRKERPHA</sequence>
<proteinExistence type="predicted"/>
<protein>
    <submittedName>
        <fullName evidence="2">Uncharacterized protein</fullName>
    </submittedName>
</protein>
<evidence type="ECO:0000313" key="2">
    <source>
        <dbReference type="EMBL" id="MBE9638687.1"/>
    </source>
</evidence>
<keyword evidence="1" id="KW-0472">Membrane</keyword>
<keyword evidence="1" id="KW-1133">Transmembrane helix</keyword>